<dbReference type="Gene3D" id="3.50.50.60">
    <property type="entry name" value="FAD/NAD(P)-binding domain"/>
    <property type="match status" value="1"/>
</dbReference>
<dbReference type="PANTHER" id="PTHR43476:SF3">
    <property type="entry name" value="FAD-BINDING MONOOXYGENASE"/>
    <property type="match status" value="1"/>
</dbReference>
<name>A0A6N7EDT6_9MICO</name>
<dbReference type="GO" id="GO:0071949">
    <property type="term" value="F:FAD binding"/>
    <property type="evidence" value="ECO:0007669"/>
    <property type="project" value="InterPro"/>
</dbReference>
<dbReference type="Proteomes" id="UP000437709">
    <property type="component" value="Unassembled WGS sequence"/>
</dbReference>
<dbReference type="Pfam" id="PF01494">
    <property type="entry name" value="FAD_binding_3"/>
    <property type="match status" value="1"/>
</dbReference>
<evidence type="ECO:0000259" key="2">
    <source>
        <dbReference type="Pfam" id="PF01494"/>
    </source>
</evidence>
<dbReference type="EMBL" id="WHPC01000001">
    <property type="protein sequence ID" value="MPV35501.1"/>
    <property type="molecule type" value="Genomic_DNA"/>
</dbReference>
<sequence length="396" mass="44357">MTIDFSKPEVVVAGAGPVGMTTALMLARSGVSVTVLEAGPDLSTESRASTFHPPTLEMLDELGLADDLRAQGIDVPAFQHRDRKEGLIAEFDLGTLAEETRFPFRVQCEQSKLTRIILEKLRDLDNVDVRFDATVSDVRQDADSVTVSLADGRTVTSTYLVGADGASSAVRRSLGVGFEGETYPERYLVISTTEDIKAWMPDISYVNYISDPSEWVVLLRTPQHWRAMFPVREGMSDDDALRPDNVQRLMRTIGERPGGWPILHTTLYRVHQRVADSYRVGRVFLAGDAAHINNPLGGLGMNSGIHDAYLLADLLVRHIQGRIDDAGLDEYDSRRRDVSRRYVAVETDKNWRRIRERDEAQRQHHFAELREIAADPITHHEHVRKTCMVAELAGAR</sequence>
<dbReference type="RefSeq" id="WP_152194318.1">
    <property type="nucleotide sequence ID" value="NZ_VUKD01000001.1"/>
</dbReference>
<keyword evidence="1" id="KW-0560">Oxidoreductase</keyword>
<accession>A0A6N7EDT6</accession>
<dbReference type="GO" id="GO:0008688">
    <property type="term" value="F:3-(3-hydroxyphenyl)propionate hydroxylase activity"/>
    <property type="evidence" value="ECO:0007669"/>
    <property type="project" value="TreeGrafter"/>
</dbReference>
<dbReference type="PRINTS" id="PR00420">
    <property type="entry name" value="RNGMNOXGNASE"/>
</dbReference>
<reference evidence="3 4" key="1">
    <citation type="submission" date="2019-10" db="EMBL/GenBank/DDBJ databases">
        <title>Georgenia wutianyii sp. nov. and Georgenia yuyongxinii sp. nov. isolated from plateau pika (Ochotona curzoniae) in the Qinghai-Tibet plateau of China.</title>
        <authorList>
            <person name="Tian Z."/>
        </authorList>
    </citation>
    <scope>NUCLEOTIDE SEQUENCE [LARGE SCALE GENOMIC DNA]</scope>
    <source>
        <strain evidence="3 4">JCM 19765</strain>
    </source>
</reference>
<dbReference type="GO" id="GO:0019622">
    <property type="term" value="P:3-(3-hydroxy)phenylpropionate catabolic process"/>
    <property type="evidence" value="ECO:0007669"/>
    <property type="project" value="TreeGrafter"/>
</dbReference>
<dbReference type="AlphaFoldDB" id="A0A6N7EDT6"/>
<organism evidence="3 4">
    <name type="scientific">Georgenia subflava</name>
    <dbReference type="NCBI Taxonomy" id="1622177"/>
    <lineage>
        <taxon>Bacteria</taxon>
        <taxon>Bacillati</taxon>
        <taxon>Actinomycetota</taxon>
        <taxon>Actinomycetes</taxon>
        <taxon>Micrococcales</taxon>
        <taxon>Bogoriellaceae</taxon>
        <taxon>Georgenia</taxon>
    </lineage>
</organism>
<dbReference type="InterPro" id="IPR002938">
    <property type="entry name" value="FAD-bd"/>
</dbReference>
<dbReference type="InterPro" id="IPR036188">
    <property type="entry name" value="FAD/NAD-bd_sf"/>
</dbReference>
<evidence type="ECO:0000256" key="1">
    <source>
        <dbReference type="ARBA" id="ARBA00023002"/>
    </source>
</evidence>
<dbReference type="OrthoDB" id="4246007at2"/>
<gene>
    <name evidence="3" type="ORF">GB881_00305</name>
</gene>
<dbReference type="SUPFAM" id="SSF51905">
    <property type="entry name" value="FAD/NAD(P)-binding domain"/>
    <property type="match status" value="1"/>
</dbReference>
<feature type="domain" description="FAD-binding" evidence="2">
    <location>
        <begin position="9"/>
        <end position="343"/>
    </location>
</feature>
<evidence type="ECO:0000313" key="4">
    <source>
        <dbReference type="Proteomes" id="UP000437709"/>
    </source>
</evidence>
<comment type="caution">
    <text evidence="3">The sequence shown here is derived from an EMBL/GenBank/DDBJ whole genome shotgun (WGS) entry which is preliminary data.</text>
</comment>
<protein>
    <submittedName>
        <fullName evidence="3">FAD-dependent oxidoreductase</fullName>
    </submittedName>
</protein>
<dbReference type="InterPro" id="IPR050631">
    <property type="entry name" value="PheA/TfdB_FAD_monoxygenase"/>
</dbReference>
<dbReference type="Gene3D" id="3.30.70.2450">
    <property type="match status" value="1"/>
</dbReference>
<dbReference type="PANTHER" id="PTHR43476">
    <property type="entry name" value="3-(3-HYDROXY-PHENYL)PROPIONATE/3-HYDROXYCINNAMIC ACID HYDROXYLASE"/>
    <property type="match status" value="1"/>
</dbReference>
<proteinExistence type="predicted"/>
<evidence type="ECO:0000313" key="3">
    <source>
        <dbReference type="EMBL" id="MPV35501.1"/>
    </source>
</evidence>
<keyword evidence="4" id="KW-1185">Reference proteome</keyword>